<dbReference type="GO" id="GO:0008270">
    <property type="term" value="F:zinc ion binding"/>
    <property type="evidence" value="ECO:0007669"/>
    <property type="project" value="UniProtKB-KW"/>
</dbReference>
<keyword evidence="2" id="KW-0863">Zinc-finger</keyword>
<evidence type="ECO:0000313" key="7">
    <source>
        <dbReference type="Proteomes" id="UP001642260"/>
    </source>
</evidence>
<dbReference type="EMBL" id="CAKOAT010372931">
    <property type="protein sequence ID" value="CAH8363766.1"/>
    <property type="molecule type" value="Genomic_DNA"/>
</dbReference>
<feature type="coiled-coil region" evidence="4">
    <location>
        <begin position="95"/>
        <end position="122"/>
    </location>
</feature>
<proteinExistence type="predicted"/>
<dbReference type="Pfam" id="PF06839">
    <property type="entry name" value="Zn_ribbon_GRF"/>
    <property type="match status" value="1"/>
</dbReference>
<evidence type="ECO:0000259" key="5">
    <source>
        <dbReference type="Pfam" id="PF06839"/>
    </source>
</evidence>
<accession>A0ABC8L6F7</accession>
<organism evidence="6 7">
    <name type="scientific">Eruca vesicaria subsp. sativa</name>
    <name type="common">Garden rocket</name>
    <name type="synonym">Eruca sativa</name>
    <dbReference type="NCBI Taxonomy" id="29727"/>
    <lineage>
        <taxon>Eukaryota</taxon>
        <taxon>Viridiplantae</taxon>
        <taxon>Streptophyta</taxon>
        <taxon>Embryophyta</taxon>
        <taxon>Tracheophyta</taxon>
        <taxon>Spermatophyta</taxon>
        <taxon>Magnoliopsida</taxon>
        <taxon>eudicotyledons</taxon>
        <taxon>Gunneridae</taxon>
        <taxon>Pentapetalae</taxon>
        <taxon>rosids</taxon>
        <taxon>malvids</taxon>
        <taxon>Brassicales</taxon>
        <taxon>Brassicaceae</taxon>
        <taxon>Brassiceae</taxon>
        <taxon>Eruca</taxon>
    </lineage>
</organism>
<sequence>MLRGGSSKRRRGRRDKAFPKYCRCGAEAVIKTSGTVKNSGRLFHCCPYGSEEPSVFLLTSMEAGVSFDCAEKKSHLFTWTDECMVEEIEDLKDFVSDVKGEISILRGEIDGLEKELERSKLKIQSEIKGNGCCVLM</sequence>
<name>A0ABC8L6F7_ERUVS</name>
<gene>
    <name evidence="6" type="ORF">ERUC_LOCUS29522</name>
</gene>
<evidence type="ECO:0000256" key="3">
    <source>
        <dbReference type="ARBA" id="ARBA00022833"/>
    </source>
</evidence>
<evidence type="ECO:0000256" key="2">
    <source>
        <dbReference type="ARBA" id="ARBA00022771"/>
    </source>
</evidence>
<evidence type="ECO:0000256" key="1">
    <source>
        <dbReference type="ARBA" id="ARBA00022723"/>
    </source>
</evidence>
<comment type="caution">
    <text evidence="6">The sequence shown here is derived from an EMBL/GenBank/DDBJ whole genome shotgun (WGS) entry which is preliminary data.</text>
</comment>
<keyword evidence="4" id="KW-0175">Coiled coil</keyword>
<dbReference type="AlphaFoldDB" id="A0ABC8L6F7"/>
<keyword evidence="3" id="KW-0862">Zinc</keyword>
<feature type="domain" description="GRF-type" evidence="5">
    <location>
        <begin position="21"/>
        <end position="51"/>
    </location>
</feature>
<dbReference type="PANTHER" id="PTHR33248">
    <property type="entry name" value="ZINC ION-BINDING PROTEIN"/>
    <property type="match status" value="1"/>
</dbReference>
<keyword evidence="1" id="KW-0479">Metal-binding</keyword>
<dbReference type="InterPro" id="IPR010666">
    <property type="entry name" value="Znf_GRF"/>
</dbReference>
<evidence type="ECO:0000256" key="4">
    <source>
        <dbReference type="SAM" id="Coils"/>
    </source>
</evidence>
<evidence type="ECO:0000313" key="6">
    <source>
        <dbReference type="EMBL" id="CAH8363766.1"/>
    </source>
</evidence>
<keyword evidence="7" id="KW-1185">Reference proteome</keyword>
<protein>
    <recommendedName>
        <fullName evidence="5">GRF-type domain-containing protein</fullName>
    </recommendedName>
</protein>
<dbReference type="Proteomes" id="UP001642260">
    <property type="component" value="Unassembled WGS sequence"/>
</dbReference>
<reference evidence="6 7" key="1">
    <citation type="submission" date="2022-03" db="EMBL/GenBank/DDBJ databases">
        <authorList>
            <person name="Macdonald S."/>
            <person name="Ahmed S."/>
            <person name="Newling K."/>
        </authorList>
    </citation>
    <scope>NUCLEOTIDE SEQUENCE [LARGE SCALE GENOMIC DNA]</scope>
</reference>